<dbReference type="SUPFAM" id="SSF55874">
    <property type="entry name" value="ATPase domain of HSP90 chaperone/DNA topoisomerase II/histidine kinase"/>
    <property type="match status" value="1"/>
</dbReference>
<dbReference type="PANTHER" id="PTHR45866">
    <property type="entry name" value="DNA GYRASE/TOPOISOMERASE SUBUNIT B"/>
    <property type="match status" value="1"/>
</dbReference>
<dbReference type="Proteomes" id="UP001164506">
    <property type="component" value="Chromosome"/>
</dbReference>
<evidence type="ECO:0000259" key="9">
    <source>
        <dbReference type="Pfam" id="PF00204"/>
    </source>
</evidence>
<dbReference type="InterPro" id="IPR001241">
    <property type="entry name" value="Topo_IIA"/>
</dbReference>
<dbReference type="SMART" id="SM00433">
    <property type="entry name" value="TOP2c"/>
    <property type="match status" value="1"/>
</dbReference>
<dbReference type="Gene3D" id="3.30.230.10">
    <property type="match status" value="1"/>
</dbReference>
<evidence type="ECO:0000256" key="5">
    <source>
        <dbReference type="ARBA" id="ARBA00022840"/>
    </source>
</evidence>
<dbReference type="SUPFAM" id="SSF54211">
    <property type="entry name" value="Ribosomal protein S5 domain 2-like"/>
    <property type="match status" value="1"/>
</dbReference>
<evidence type="ECO:0000256" key="1">
    <source>
        <dbReference type="ARBA" id="ARBA00000185"/>
    </source>
</evidence>
<protein>
    <recommendedName>
        <fullName evidence="3">DNA topoisomerase (ATP-hydrolyzing)</fullName>
        <ecNumber evidence="3">5.6.2.2</ecNumber>
    </recommendedName>
</protein>
<evidence type="ECO:0000256" key="2">
    <source>
        <dbReference type="ARBA" id="ARBA00010708"/>
    </source>
</evidence>
<evidence type="ECO:0000256" key="6">
    <source>
        <dbReference type="ARBA" id="ARBA00023029"/>
    </source>
</evidence>
<evidence type="ECO:0000256" key="3">
    <source>
        <dbReference type="ARBA" id="ARBA00012895"/>
    </source>
</evidence>
<dbReference type="InterPro" id="IPR013506">
    <property type="entry name" value="Topo_IIA_bsu_dom2"/>
</dbReference>
<dbReference type="CDD" id="cd00822">
    <property type="entry name" value="TopoII_Trans_DNA_gyrase"/>
    <property type="match status" value="1"/>
</dbReference>
<dbReference type="PRINTS" id="PR00418">
    <property type="entry name" value="TPI2FAMILY"/>
</dbReference>
<proteinExistence type="inferred from homology"/>
<gene>
    <name evidence="10" type="ORF">LDH80_01450</name>
</gene>
<dbReference type="EMBL" id="CP084204">
    <property type="protein sequence ID" value="UZX19483.1"/>
    <property type="molecule type" value="Genomic_DNA"/>
</dbReference>
<feature type="domain" description="DNA topoisomerase type IIA subunit B" evidence="9">
    <location>
        <begin position="222"/>
        <end position="380"/>
    </location>
</feature>
<comment type="catalytic activity">
    <reaction evidence="1">
        <text>ATP-dependent breakage, passage and rejoining of double-stranded DNA.</text>
        <dbReference type="EC" id="5.6.2.2"/>
    </reaction>
</comment>
<keyword evidence="7" id="KW-0238">DNA-binding</keyword>
<keyword evidence="6" id="KW-0799">Topoisomerase</keyword>
<sequence>MSDATNPYDASHIQVLEGCEAMRKRPGMYVGSTTERGVHQMVFDLAGRAVNEVLAGRASSVDVTLTPDGGVCVTDDGPGIPIEGDNGSPGLEDFLTRMHPGTLPCGRHAVAMSLFGIGPCVTNALSSRLTAEVRRAGVLWFQEYARGVALAPPAAAGQANGSGTTITFWPDTDIFGTAACSFDVLSERFGELAFLNHGLAISLTDERLQAGPRSVRFRFPGGVRELVALLDADAAPPVHPDVIGFECDDPRMAGTVEVALRWSGSHEDRVRGFANSEPTPEGGTHVAGFRDGVAAAIDSYARNSRLLAEAAPALSADQIGQGLTAVVSVKLDHPEFSGATRGMLGGGTTVHAGVEVAVVEHLGIWLEQHPEQAAAIVGRISHGACRH</sequence>
<evidence type="ECO:0000313" key="11">
    <source>
        <dbReference type="Proteomes" id="UP001164506"/>
    </source>
</evidence>
<evidence type="ECO:0000256" key="8">
    <source>
        <dbReference type="ARBA" id="ARBA00023235"/>
    </source>
</evidence>
<dbReference type="InterPro" id="IPR014721">
    <property type="entry name" value="Ribsml_uS5_D2-typ_fold_subgr"/>
</dbReference>
<organism evidence="10 11">
    <name type="scientific">Streptomyces tanashiensis</name>
    <dbReference type="NCBI Taxonomy" id="67367"/>
    <lineage>
        <taxon>Bacteria</taxon>
        <taxon>Bacillati</taxon>
        <taxon>Actinomycetota</taxon>
        <taxon>Actinomycetes</taxon>
        <taxon>Kitasatosporales</taxon>
        <taxon>Streptomycetaceae</taxon>
        <taxon>Streptomyces</taxon>
    </lineage>
</organism>
<keyword evidence="5" id="KW-0067">ATP-binding</keyword>
<dbReference type="RefSeq" id="WP_267257911.1">
    <property type="nucleotide sequence ID" value="NZ_CP084204.1"/>
</dbReference>
<name>A0ABY6QNW0_9ACTN</name>
<keyword evidence="11" id="KW-1185">Reference proteome</keyword>
<keyword evidence="8" id="KW-0413">Isomerase</keyword>
<dbReference type="EC" id="5.6.2.2" evidence="3"/>
<dbReference type="GeneID" id="95598066"/>
<dbReference type="InterPro" id="IPR000565">
    <property type="entry name" value="Topo_IIA_B"/>
</dbReference>
<dbReference type="PRINTS" id="PR01159">
    <property type="entry name" value="DNAGYRASEB"/>
</dbReference>
<keyword evidence="4" id="KW-0547">Nucleotide-binding</keyword>
<accession>A0ABY6QNW0</accession>
<dbReference type="Gene3D" id="3.30.565.10">
    <property type="entry name" value="Histidine kinase-like ATPase, C-terminal domain"/>
    <property type="match status" value="1"/>
</dbReference>
<dbReference type="InterPro" id="IPR036890">
    <property type="entry name" value="HATPase_C_sf"/>
</dbReference>
<reference evidence="10" key="1">
    <citation type="submission" date="2021-09" db="EMBL/GenBank/DDBJ databases">
        <title>Complete genome sequence and metabolic characterization of Streptomyces tanashiensis DSM 731 the producer of antibacterial Kalafungin and diverse secondary metabolites.</title>
        <authorList>
            <person name="Abbasi M.N."/>
            <person name="Anwar M.N."/>
            <person name="Alam K."/>
            <person name="Shoaib M."/>
            <person name="Lin Z."/>
            <person name="Hayat M."/>
            <person name="Ali M.I."/>
            <person name="Malik H.M.T."/>
            <person name="Ahmed I."/>
            <person name="Li A."/>
            <person name="Hailong Wang H."/>
            <person name="Zhang Y."/>
        </authorList>
    </citation>
    <scope>NUCLEOTIDE SEQUENCE</scope>
    <source>
        <strain evidence="10">Kala</strain>
    </source>
</reference>
<evidence type="ECO:0000256" key="4">
    <source>
        <dbReference type="ARBA" id="ARBA00022741"/>
    </source>
</evidence>
<dbReference type="Pfam" id="PF00204">
    <property type="entry name" value="DNA_gyraseB"/>
    <property type="match status" value="1"/>
</dbReference>
<dbReference type="PANTHER" id="PTHR45866:SF1">
    <property type="entry name" value="DNA GYRASE SUBUNIT B, MITOCHONDRIAL"/>
    <property type="match status" value="1"/>
</dbReference>
<dbReference type="InterPro" id="IPR020568">
    <property type="entry name" value="Ribosomal_Su5_D2-typ_SF"/>
</dbReference>
<evidence type="ECO:0000256" key="7">
    <source>
        <dbReference type="ARBA" id="ARBA00023125"/>
    </source>
</evidence>
<evidence type="ECO:0000313" key="10">
    <source>
        <dbReference type="EMBL" id="UZX19483.1"/>
    </source>
</evidence>
<comment type="similarity">
    <text evidence="2">Belongs to the type II topoisomerase GyrB family.</text>
</comment>